<gene>
    <name evidence="2" type="ORF">NS506_07047</name>
</gene>
<accession>A0ABC8B3U8</accession>
<organism evidence="2 3">
    <name type="scientific">Nocardia seriolae</name>
    <dbReference type="NCBI Taxonomy" id="37332"/>
    <lineage>
        <taxon>Bacteria</taxon>
        <taxon>Bacillati</taxon>
        <taxon>Actinomycetota</taxon>
        <taxon>Actinomycetes</taxon>
        <taxon>Mycobacteriales</taxon>
        <taxon>Nocardiaceae</taxon>
        <taxon>Nocardia</taxon>
    </lineage>
</organism>
<keyword evidence="1" id="KW-1133">Transmembrane helix</keyword>
<dbReference type="Proteomes" id="UP000180166">
    <property type="component" value="Chromosome"/>
</dbReference>
<evidence type="ECO:0000313" key="2">
    <source>
        <dbReference type="EMBL" id="APB01074.1"/>
    </source>
</evidence>
<feature type="transmembrane region" description="Helical" evidence="1">
    <location>
        <begin position="20"/>
        <end position="39"/>
    </location>
</feature>
<feature type="transmembrane region" description="Helical" evidence="1">
    <location>
        <begin position="158"/>
        <end position="183"/>
    </location>
</feature>
<protein>
    <recommendedName>
        <fullName evidence="4">DedA family protein</fullName>
    </recommendedName>
</protein>
<keyword evidence="1" id="KW-0812">Transmembrane</keyword>
<reference evidence="2 3" key="1">
    <citation type="submission" date="2016-10" db="EMBL/GenBank/DDBJ databases">
        <title>Genome sequence of Nocardia seriolae strain EM150506, isolated from Anguila japonica.</title>
        <authorList>
            <person name="Han H.-J."/>
        </authorList>
    </citation>
    <scope>NUCLEOTIDE SEQUENCE [LARGE SCALE GENOMIC DNA]</scope>
    <source>
        <strain evidence="2 3">EM150506</strain>
    </source>
</reference>
<proteinExistence type="predicted"/>
<evidence type="ECO:0000256" key="1">
    <source>
        <dbReference type="SAM" id="Phobius"/>
    </source>
</evidence>
<feature type="transmembrane region" description="Helical" evidence="1">
    <location>
        <begin position="122"/>
        <end position="146"/>
    </location>
</feature>
<dbReference type="GeneID" id="93369938"/>
<dbReference type="KEGG" id="nsr:NS506_07047"/>
<name>A0ABC8B3U8_9NOCA</name>
<keyword evidence="1" id="KW-0472">Membrane</keyword>
<dbReference type="EMBL" id="CP017839">
    <property type="protein sequence ID" value="APB01074.1"/>
    <property type="molecule type" value="Genomic_DNA"/>
</dbReference>
<dbReference type="RefSeq" id="WP_045437918.1">
    <property type="nucleotide sequence ID" value="NZ_AP017900.1"/>
</dbReference>
<evidence type="ECO:0000313" key="3">
    <source>
        <dbReference type="Proteomes" id="UP000180166"/>
    </source>
</evidence>
<dbReference type="AlphaFoldDB" id="A0ABC8B3U8"/>
<feature type="transmembrane region" description="Helical" evidence="1">
    <location>
        <begin position="45"/>
        <end position="65"/>
    </location>
</feature>
<evidence type="ECO:0008006" key="4">
    <source>
        <dbReference type="Google" id="ProtNLM"/>
    </source>
</evidence>
<sequence length="211" mass="22392">MALASDPARCGQQRSFCSTFLVNVMPAFGPPTALVLVLFKLNWHLNPVVLVVAGALTSGCGRYLLATATGRIRARVSPHRQESLRAARDYLTSHKGRSLLGLSVFLLSPIPSAPLFEAAGLMGIRLLPITVAFIGGRLVSYSLYVGATSIAEKSLGAVFTDAVTSVYGIALQLILLLLVVPLARIDWTKLLPATPGDPGDGQHLPYGDIES</sequence>